<dbReference type="Proteomes" id="UP001156903">
    <property type="component" value="Unassembled WGS sequence"/>
</dbReference>
<comment type="caution">
    <text evidence="1">The sequence shown here is derived from an EMBL/GenBank/DDBJ whole genome shotgun (WGS) entry which is preliminary data.</text>
</comment>
<dbReference type="InterPro" id="IPR009100">
    <property type="entry name" value="AcylCoA_DH/oxidase_NM_dom_sf"/>
</dbReference>
<dbReference type="SUPFAM" id="SSF56645">
    <property type="entry name" value="Acyl-CoA dehydrogenase NM domain-like"/>
    <property type="match status" value="1"/>
</dbReference>
<gene>
    <name evidence="1" type="ORF">GCM10007935_04630</name>
</gene>
<accession>A0ABQ6BZF9</accession>
<dbReference type="RefSeq" id="WP_284306492.1">
    <property type="nucleotide sequence ID" value="NZ_BSPB01000002.1"/>
</dbReference>
<organism evidence="1 2">
    <name type="scientific">Hydrogenophaga electricum</name>
    <dbReference type="NCBI Taxonomy" id="1230953"/>
    <lineage>
        <taxon>Bacteria</taxon>
        <taxon>Pseudomonadati</taxon>
        <taxon>Pseudomonadota</taxon>
        <taxon>Betaproteobacteria</taxon>
        <taxon>Burkholderiales</taxon>
        <taxon>Comamonadaceae</taxon>
        <taxon>Hydrogenophaga</taxon>
    </lineage>
</organism>
<dbReference type="EMBL" id="BSPB01000002">
    <property type="protein sequence ID" value="GLS13035.1"/>
    <property type="molecule type" value="Genomic_DNA"/>
</dbReference>
<protein>
    <submittedName>
        <fullName evidence="1">Uncharacterized protein</fullName>
    </submittedName>
</protein>
<name>A0ABQ6BZF9_9BURK</name>
<reference evidence="2" key="1">
    <citation type="journal article" date="2019" name="Int. J. Syst. Evol. Microbiol.">
        <title>The Global Catalogue of Microorganisms (GCM) 10K type strain sequencing project: providing services to taxonomists for standard genome sequencing and annotation.</title>
        <authorList>
            <consortium name="The Broad Institute Genomics Platform"/>
            <consortium name="The Broad Institute Genome Sequencing Center for Infectious Disease"/>
            <person name="Wu L."/>
            <person name="Ma J."/>
        </authorList>
    </citation>
    <scope>NUCLEOTIDE SEQUENCE [LARGE SCALE GENOMIC DNA]</scope>
    <source>
        <strain evidence="2">NBRC 109341</strain>
    </source>
</reference>
<proteinExistence type="predicted"/>
<sequence>MPLETESLTTARRLGQNAAERLTAIASAGYLRVGVPIDLGGHGGTLQDLFQDPAARQWLRDLPYPDQLLFRSQRLVVEALLRSDNVGLRELVLPELLDGAMGGASAMECSCLTAMPADLGWRLNGRLVGVPNLQWAGFYLLLPVQMNDRVDDLLLVRSEENDVTVQAGDPHELWQQAACGTVSFRQVFLRADEWLGDRPLWQTLADANRALQQGLSAALSRSTN</sequence>
<keyword evidence="2" id="KW-1185">Reference proteome</keyword>
<evidence type="ECO:0000313" key="2">
    <source>
        <dbReference type="Proteomes" id="UP001156903"/>
    </source>
</evidence>
<evidence type="ECO:0000313" key="1">
    <source>
        <dbReference type="EMBL" id="GLS13035.1"/>
    </source>
</evidence>